<dbReference type="SUPFAM" id="SSF53067">
    <property type="entry name" value="Actin-like ATPase domain"/>
    <property type="match status" value="2"/>
</dbReference>
<keyword evidence="3 6" id="KW-0418">Kinase</keyword>
<dbReference type="RefSeq" id="WP_032078040.1">
    <property type="nucleotide sequence ID" value="NZ_CP020953.1"/>
</dbReference>
<dbReference type="InterPro" id="IPR050406">
    <property type="entry name" value="FGGY_Carb_Kinase"/>
</dbReference>
<evidence type="ECO:0000259" key="4">
    <source>
        <dbReference type="Pfam" id="PF00370"/>
    </source>
</evidence>
<gene>
    <name evidence="6" type="ORF">B9W14_08720</name>
</gene>
<dbReference type="InterPro" id="IPR018484">
    <property type="entry name" value="FGGY_N"/>
</dbReference>
<dbReference type="CDD" id="cd00366">
    <property type="entry name" value="ASKHA_NBD_FGGY"/>
    <property type="match status" value="1"/>
</dbReference>
<dbReference type="GO" id="GO:0005975">
    <property type="term" value="P:carbohydrate metabolic process"/>
    <property type="evidence" value="ECO:0007669"/>
    <property type="project" value="InterPro"/>
</dbReference>
<evidence type="ECO:0000256" key="3">
    <source>
        <dbReference type="ARBA" id="ARBA00022777"/>
    </source>
</evidence>
<dbReference type="EMBL" id="CP020953">
    <property type="protein sequence ID" value="AWI04572.1"/>
    <property type="molecule type" value="Genomic_DNA"/>
</dbReference>
<evidence type="ECO:0000256" key="2">
    <source>
        <dbReference type="ARBA" id="ARBA00022679"/>
    </source>
</evidence>
<name>A0A2U8DR80_9CLOT</name>
<evidence type="ECO:0000313" key="7">
    <source>
        <dbReference type="Proteomes" id="UP000244910"/>
    </source>
</evidence>
<reference evidence="7" key="1">
    <citation type="submission" date="2017-04" db="EMBL/GenBank/DDBJ databases">
        <authorList>
            <person name="Song Y."/>
            <person name="Cho B.-K."/>
        </authorList>
    </citation>
    <scope>NUCLEOTIDE SEQUENCE [LARGE SCALE GENOMIC DNA]</scope>
    <source>
        <strain evidence="7">SL1</strain>
    </source>
</reference>
<feature type="domain" description="Carbohydrate kinase FGGY C-terminal" evidence="5">
    <location>
        <begin position="268"/>
        <end position="456"/>
    </location>
</feature>
<keyword evidence="2" id="KW-0808">Transferase</keyword>
<evidence type="ECO:0000259" key="5">
    <source>
        <dbReference type="Pfam" id="PF02782"/>
    </source>
</evidence>
<dbReference type="OrthoDB" id="9805576at2"/>
<keyword evidence="7" id="KW-1185">Reference proteome</keyword>
<sequence length="508" mass="56779">MGHYYIGFDAGTQSVKVAVYDENMKCIVKSSNKTTLKYPHPGWVEMDADEYFLLTKLGIKQCIKQLKDKKVDPKQIKAIMGDGIICGVVGIDDNGKAITPYINYLDSRTQGDVEKLKKLDLDIWGRETGNADPSCMFPALHVRWILENIKEFQERGKKFVHNAPYILMNLAGLKSSDAFIDWGTMSGWGLGYRVYEKEWSDEQLNILGIDKSYMPKIVKPWDVIGTLSESVAEETGCPYGIPICAGAGDTMQSMLGSGILEANKAVDVAGTCAMFCVSTNGIIPELSKKGSELIFNSGTLENTYFYWGFVRTGGLALRWFKDSICQKSDDDSYYKILSEGAEKVKPGCNGVIFLPYLTGGYGEFSNVNGCFLNMTLDSNQFVLWKSVLEAIAYDYMEITNDYRNAGIEINRITITEGGSRDHLWNQIKADIMESEAITLEVSGGAVLTNCIVASYAVGDTQDLKKALAGNLKIINKYTPDINNSEIYKDHYKFRKNVLNNLNYKWMKF</sequence>
<accession>A0A2U8DR80</accession>
<dbReference type="PIRSF" id="PIRSF000538">
    <property type="entry name" value="GlpK"/>
    <property type="match status" value="1"/>
</dbReference>
<proteinExistence type="inferred from homology"/>
<dbReference type="InterPro" id="IPR000577">
    <property type="entry name" value="Carb_kinase_FGGY"/>
</dbReference>
<dbReference type="AlphaFoldDB" id="A0A2U8DR80"/>
<evidence type="ECO:0000313" key="6">
    <source>
        <dbReference type="EMBL" id="AWI04572.1"/>
    </source>
</evidence>
<dbReference type="KEGG" id="cdrk:B9W14_08720"/>
<dbReference type="Pfam" id="PF00370">
    <property type="entry name" value="FGGY_N"/>
    <property type="match status" value="1"/>
</dbReference>
<dbReference type="Proteomes" id="UP000244910">
    <property type="component" value="Chromosome"/>
</dbReference>
<protein>
    <submittedName>
        <fullName evidence="6">Carbohydrate kinase</fullName>
    </submittedName>
</protein>
<dbReference type="PANTHER" id="PTHR43095:SF2">
    <property type="entry name" value="GLUCONOKINASE"/>
    <property type="match status" value="1"/>
</dbReference>
<evidence type="ECO:0000256" key="1">
    <source>
        <dbReference type="ARBA" id="ARBA00009156"/>
    </source>
</evidence>
<comment type="similarity">
    <text evidence="1">Belongs to the FGGY kinase family.</text>
</comment>
<dbReference type="Pfam" id="PF02782">
    <property type="entry name" value="FGGY_C"/>
    <property type="match status" value="1"/>
</dbReference>
<dbReference type="InterPro" id="IPR018485">
    <property type="entry name" value="FGGY_C"/>
</dbReference>
<dbReference type="InterPro" id="IPR043129">
    <property type="entry name" value="ATPase_NBD"/>
</dbReference>
<organism evidence="6 7">
    <name type="scientific">Clostridium drakei</name>
    <dbReference type="NCBI Taxonomy" id="332101"/>
    <lineage>
        <taxon>Bacteria</taxon>
        <taxon>Bacillati</taxon>
        <taxon>Bacillota</taxon>
        <taxon>Clostridia</taxon>
        <taxon>Eubacteriales</taxon>
        <taxon>Clostridiaceae</taxon>
        <taxon>Clostridium</taxon>
    </lineage>
</organism>
<dbReference type="Gene3D" id="3.30.420.40">
    <property type="match status" value="2"/>
</dbReference>
<dbReference type="GO" id="GO:0016301">
    <property type="term" value="F:kinase activity"/>
    <property type="evidence" value="ECO:0007669"/>
    <property type="project" value="UniProtKB-KW"/>
</dbReference>
<dbReference type="PANTHER" id="PTHR43095">
    <property type="entry name" value="SUGAR KINASE"/>
    <property type="match status" value="1"/>
</dbReference>
<feature type="domain" description="Carbohydrate kinase FGGY N-terminal" evidence="4">
    <location>
        <begin position="4"/>
        <end position="256"/>
    </location>
</feature>